<keyword evidence="3" id="KW-1185">Reference proteome</keyword>
<evidence type="ECO:0000313" key="3">
    <source>
        <dbReference type="Proteomes" id="UP001271648"/>
    </source>
</evidence>
<keyword evidence="1" id="KW-0175">Coiled coil</keyword>
<evidence type="ECO:0000256" key="1">
    <source>
        <dbReference type="SAM" id="Coils"/>
    </source>
</evidence>
<dbReference type="Proteomes" id="UP001271648">
    <property type="component" value="Unassembled WGS sequence"/>
</dbReference>
<feature type="coiled-coil region" evidence="1">
    <location>
        <begin position="20"/>
        <end position="90"/>
    </location>
</feature>
<dbReference type="PROSITE" id="PS51257">
    <property type="entry name" value="PROKAR_LIPOPROTEIN"/>
    <property type="match status" value="1"/>
</dbReference>
<evidence type="ECO:0000313" key="2">
    <source>
        <dbReference type="EMBL" id="MDW0117550.1"/>
    </source>
</evidence>
<comment type="caution">
    <text evidence="2">The sequence shown here is derived from an EMBL/GenBank/DDBJ whole genome shotgun (WGS) entry which is preliminary data.</text>
</comment>
<proteinExistence type="predicted"/>
<sequence>MKYRYTIILLSILIISGCSNNGSDNNLKQENEELKVENEELQQEIARLSEVNEELELDLKIAGLEGSRKVDQLTNKITSLQFDNERQKELINRYQRVLKFPVSNTRTISDTANIFSPDQVKVNNQIAGLIVSDIKTEAINDAIAYFIKFTGEFEVKGTIIRQGNDYSFMVNENLESMPHTLWEFERGSIFFDINNGEELRKALGDQLDTLPEDGQLEIVGVFKNYYYNEIPDSDSLPSYAEFVRLISEN</sequence>
<name>A0AAW9ABZ6_9BACL</name>
<dbReference type="EMBL" id="JAUBDJ010000006">
    <property type="protein sequence ID" value="MDW0117550.1"/>
    <property type="molecule type" value="Genomic_DNA"/>
</dbReference>
<dbReference type="AlphaFoldDB" id="A0AAW9ABZ6"/>
<accession>A0AAW9ABZ6</accession>
<reference evidence="2 3" key="1">
    <citation type="submission" date="2023-06" db="EMBL/GenBank/DDBJ databases">
        <title>Sporosarcina sp. nov., isolated from Korean traditional fermented seafood 'Jeotgal'.</title>
        <authorList>
            <person name="Yang A.I."/>
            <person name="Shin N.-R."/>
        </authorList>
    </citation>
    <scope>NUCLEOTIDE SEQUENCE [LARGE SCALE GENOMIC DNA]</scope>
    <source>
        <strain evidence="2 3">KCTC43456</strain>
    </source>
</reference>
<gene>
    <name evidence="2" type="ORF">QTL97_11430</name>
</gene>
<organism evidence="2 3">
    <name type="scientific">Sporosarcina thermotolerans</name>
    <dbReference type="NCBI Taxonomy" id="633404"/>
    <lineage>
        <taxon>Bacteria</taxon>
        <taxon>Bacillati</taxon>
        <taxon>Bacillota</taxon>
        <taxon>Bacilli</taxon>
        <taxon>Bacillales</taxon>
        <taxon>Caryophanaceae</taxon>
        <taxon>Sporosarcina</taxon>
    </lineage>
</organism>
<dbReference type="RefSeq" id="WP_283734419.1">
    <property type="nucleotide sequence ID" value="NZ_CP125968.1"/>
</dbReference>
<protein>
    <submittedName>
        <fullName evidence="2">Uncharacterized protein</fullName>
    </submittedName>
</protein>